<gene>
    <name evidence="2" type="ORF">CYLTODRAFT_416024</name>
</gene>
<protein>
    <submittedName>
        <fullName evidence="2">Uncharacterized protein</fullName>
    </submittedName>
</protein>
<name>A0A0D7ATH7_9AGAR</name>
<dbReference type="Proteomes" id="UP000054007">
    <property type="component" value="Unassembled WGS sequence"/>
</dbReference>
<evidence type="ECO:0000313" key="2">
    <source>
        <dbReference type="EMBL" id="KIY60611.1"/>
    </source>
</evidence>
<dbReference type="AlphaFoldDB" id="A0A0D7ATH7"/>
<sequence>MFFDGGSQENVLTVVGTNYKGKSGVNRRDGIKRRVNGGNGRNGGRGGRERRRARVEKFRKTFQSRLKHLVSVLTHHARYILPFYGERTAGTAVCKIYACCKGAQAAGAQNAPHTAIMDIILLRLLIKLSKGLILYAWPFRAAQKGLPRQGRLVKGTLTLKKKCRWLCKLETTRGNGN</sequence>
<feature type="non-terminal residue" evidence="2">
    <location>
        <position position="177"/>
    </location>
</feature>
<feature type="region of interest" description="Disordered" evidence="1">
    <location>
        <begin position="25"/>
        <end position="52"/>
    </location>
</feature>
<evidence type="ECO:0000313" key="3">
    <source>
        <dbReference type="Proteomes" id="UP000054007"/>
    </source>
</evidence>
<organism evidence="2 3">
    <name type="scientific">Cylindrobasidium torrendii FP15055 ss-10</name>
    <dbReference type="NCBI Taxonomy" id="1314674"/>
    <lineage>
        <taxon>Eukaryota</taxon>
        <taxon>Fungi</taxon>
        <taxon>Dikarya</taxon>
        <taxon>Basidiomycota</taxon>
        <taxon>Agaricomycotina</taxon>
        <taxon>Agaricomycetes</taxon>
        <taxon>Agaricomycetidae</taxon>
        <taxon>Agaricales</taxon>
        <taxon>Marasmiineae</taxon>
        <taxon>Physalacriaceae</taxon>
        <taxon>Cylindrobasidium</taxon>
    </lineage>
</organism>
<accession>A0A0D7ATH7</accession>
<evidence type="ECO:0000256" key="1">
    <source>
        <dbReference type="SAM" id="MobiDB-lite"/>
    </source>
</evidence>
<dbReference type="EMBL" id="KN881454">
    <property type="protein sequence ID" value="KIY60611.1"/>
    <property type="molecule type" value="Genomic_DNA"/>
</dbReference>
<keyword evidence="3" id="KW-1185">Reference proteome</keyword>
<proteinExistence type="predicted"/>
<reference evidence="2 3" key="1">
    <citation type="journal article" date="2015" name="Fungal Genet. Biol.">
        <title>Evolution of novel wood decay mechanisms in Agaricales revealed by the genome sequences of Fistulina hepatica and Cylindrobasidium torrendii.</title>
        <authorList>
            <person name="Floudas D."/>
            <person name="Held B.W."/>
            <person name="Riley R."/>
            <person name="Nagy L.G."/>
            <person name="Koehler G."/>
            <person name="Ransdell A.S."/>
            <person name="Younus H."/>
            <person name="Chow J."/>
            <person name="Chiniquy J."/>
            <person name="Lipzen A."/>
            <person name="Tritt A."/>
            <person name="Sun H."/>
            <person name="Haridas S."/>
            <person name="LaButti K."/>
            <person name="Ohm R.A."/>
            <person name="Kues U."/>
            <person name="Blanchette R.A."/>
            <person name="Grigoriev I.V."/>
            <person name="Minto R.E."/>
            <person name="Hibbett D.S."/>
        </authorList>
    </citation>
    <scope>NUCLEOTIDE SEQUENCE [LARGE SCALE GENOMIC DNA]</scope>
    <source>
        <strain evidence="2 3">FP15055 ss-10</strain>
    </source>
</reference>